<comment type="similarity">
    <text evidence="2 8">Belongs to the bacterial ribosomal protein bS20 family.</text>
</comment>
<feature type="region of interest" description="Disordered" evidence="9">
    <location>
        <begin position="1"/>
        <end position="23"/>
    </location>
</feature>
<evidence type="ECO:0000313" key="11">
    <source>
        <dbReference type="Proteomes" id="UP000006639"/>
    </source>
</evidence>
<keyword evidence="3 8" id="KW-0699">rRNA-binding</keyword>
<protein>
    <recommendedName>
        <fullName evidence="7 8">Small ribosomal subunit protein bS20</fullName>
    </recommendedName>
</protein>
<dbReference type="PANTHER" id="PTHR33398">
    <property type="entry name" value="30S RIBOSOMAL PROTEIN S20"/>
    <property type="match status" value="1"/>
</dbReference>
<evidence type="ECO:0000256" key="3">
    <source>
        <dbReference type="ARBA" id="ARBA00022730"/>
    </source>
</evidence>
<sequence>MANHKSALKAHKQSVVRAARNSSVKSRVKTFSNKVVAAINNGSFESSVQSLRVAESEIMKSVTKGVLKLNTAARKVSKLAKKVKSLEARAA</sequence>
<evidence type="ECO:0000313" key="10">
    <source>
        <dbReference type="EMBL" id="AEI88663.1"/>
    </source>
</evidence>
<dbReference type="OrthoDB" id="9807974at2"/>
<dbReference type="Gene3D" id="1.20.58.110">
    <property type="entry name" value="Ribosomal protein S20"/>
    <property type="match status" value="1"/>
</dbReference>
<dbReference type="HAMAP" id="MF_00500">
    <property type="entry name" value="Ribosomal_bS20"/>
    <property type="match status" value="1"/>
</dbReference>
<dbReference type="Pfam" id="PF01649">
    <property type="entry name" value="Ribosomal_S20p"/>
    <property type="match status" value="1"/>
</dbReference>
<dbReference type="PANTHER" id="PTHR33398:SF1">
    <property type="entry name" value="SMALL RIBOSOMAL SUBUNIT PROTEIN BS20C"/>
    <property type="match status" value="1"/>
</dbReference>
<dbReference type="EMBL" id="CP002130">
    <property type="protein sequence ID" value="AEI88663.1"/>
    <property type="molecule type" value="Genomic_DNA"/>
</dbReference>
<dbReference type="KEGG" id="mmn:midi_00353"/>
<evidence type="ECO:0000256" key="8">
    <source>
        <dbReference type="HAMAP-Rule" id="MF_00500"/>
    </source>
</evidence>
<evidence type="ECO:0000256" key="7">
    <source>
        <dbReference type="ARBA" id="ARBA00035136"/>
    </source>
</evidence>
<reference evidence="10 11" key="1">
    <citation type="journal article" date="2011" name="Mol. Biol. Evol.">
        <title>Phylogenomic evidence for the presence of a flagellum and cbb3 oxidase in the free-living mitochondrial ancestor.</title>
        <authorList>
            <person name="Sassera D."/>
            <person name="Lo N."/>
            <person name="Epis S."/>
            <person name="D'Auria G."/>
            <person name="Montagna M."/>
            <person name="Comandatore F."/>
            <person name="Horner D."/>
            <person name="Pereto J."/>
            <person name="Luciano A.M."/>
            <person name="Franciosi F."/>
            <person name="Ferri E."/>
            <person name="Crotti E."/>
            <person name="Bazzocchi C."/>
            <person name="Daffonchio D."/>
            <person name="Sacchi L."/>
            <person name="Moya A."/>
            <person name="Latorre A."/>
            <person name="Bandi C."/>
        </authorList>
    </citation>
    <scope>NUCLEOTIDE SEQUENCE [LARGE SCALE GENOMIC DNA]</scope>
    <source>
        <strain evidence="10 11">IricVA</strain>
    </source>
</reference>
<dbReference type="AlphaFoldDB" id="F7XVG4"/>
<evidence type="ECO:0000256" key="6">
    <source>
        <dbReference type="ARBA" id="ARBA00023274"/>
    </source>
</evidence>
<keyword evidence="4 8" id="KW-0694">RNA-binding</keyword>
<dbReference type="InterPro" id="IPR036510">
    <property type="entry name" value="Ribosomal_bS20_sf"/>
</dbReference>
<evidence type="ECO:0000256" key="1">
    <source>
        <dbReference type="ARBA" id="ARBA00003134"/>
    </source>
</evidence>
<comment type="function">
    <text evidence="1 8">Binds directly to 16S ribosomal RNA.</text>
</comment>
<name>F7XVG4_MIDMI</name>
<keyword evidence="6 8" id="KW-0687">Ribonucleoprotein</keyword>
<organism evidence="10 11">
    <name type="scientific">Midichloria mitochondrii (strain IricVA)</name>
    <dbReference type="NCBI Taxonomy" id="696127"/>
    <lineage>
        <taxon>Bacteria</taxon>
        <taxon>Pseudomonadati</taxon>
        <taxon>Pseudomonadota</taxon>
        <taxon>Alphaproteobacteria</taxon>
        <taxon>Rickettsiales</taxon>
        <taxon>Candidatus Midichloriaceae</taxon>
        <taxon>Candidatus Midichloria</taxon>
    </lineage>
</organism>
<proteinExistence type="inferred from homology"/>
<accession>F7XVG4</accession>
<feature type="compositionally biased region" description="Basic residues" evidence="9">
    <location>
        <begin position="1"/>
        <end position="14"/>
    </location>
</feature>
<dbReference type="HOGENOM" id="CLU_160655_3_0_5"/>
<dbReference type="GO" id="GO:0006412">
    <property type="term" value="P:translation"/>
    <property type="evidence" value="ECO:0007669"/>
    <property type="project" value="UniProtKB-UniRule"/>
</dbReference>
<gene>
    <name evidence="8 10" type="primary">rpsT</name>
    <name evidence="10" type="ordered locus">midi_00353</name>
</gene>
<evidence type="ECO:0000256" key="9">
    <source>
        <dbReference type="SAM" id="MobiDB-lite"/>
    </source>
</evidence>
<dbReference type="Proteomes" id="UP000006639">
    <property type="component" value="Chromosome"/>
</dbReference>
<dbReference type="InterPro" id="IPR002583">
    <property type="entry name" value="Ribosomal_bS20"/>
</dbReference>
<evidence type="ECO:0000256" key="5">
    <source>
        <dbReference type="ARBA" id="ARBA00022980"/>
    </source>
</evidence>
<dbReference type="SUPFAM" id="SSF46992">
    <property type="entry name" value="Ribosomal protein S20"/>
    <property type="match status" value="1"/>
</dbReference>
<keyword evidence="5 8" id="KW-0689">Ribosomal protein</keyword>
<dbReference type="NCBIfam" id="TIGR00029">
    <property type="entry name" value="S20"/>
    <property type="match status" value="1"/>
</dbReference>
<dbReference type="GO" id="GO:0003735">
    <property type="term" value="F:structural constituent of ribosome"/>
    <property type="evidence" value="ECO:0007669"/>
    <property type="project" value="InterPro"/>
</dbReference>
<dbReference type="RefSeq" id="WP_013950877.1">
    <property type="nucleotide sequence ID" value="NC_015722.1"/>
</dbReference>
<dbReference type="GO" id="GO:0070181">
    <property type="term" value="F:small ribosomal subunit rRNA binding"/>
    <property type="evidence" value="ECO:0007669"/>
    <property type="project" value="TreeGrafter"/>
</dbReference>
<dbReference type="GO" id="GO:0015935">
    <property type="term" value="C:small ribosomal subunit"/>
    <property type="evidence" value="ECO:0007669"/>
    <property type="project" value="TreeGrafter"/>
</dbReference>
<evidence type="ECO:0000256" key="4">
    <source>
        <dbReference type="ARBA" id="ARBA00022884"/>
    </source>
</evidence>
<dbReference type="STRING" id="696127.midi_00353"/>
<evidence type="ECO:0000256" key="2">
    <source>
        <dbReference type="ARBA" id="ARBA00007634"/>
    </source>
</evidence>
<keyword evidence="11" id="KW-1185">Reference proteome</keyword>